<dbReference type="Proteomes" id="UP000000314">
    <property type="component" value="Chromosome 3"/>
</dbReference>
<dbReference type="EMBL" id="FN392321">
    <property type="protein sequence ID" value="CAY70969.1"/>
    <property type="molecule type" value="Genomic_DNA"/>
</dbReference>
<dbReference type="STRING" id="644223.C4R5Y3"/>
<dbReference type="OrthoDB" id="1929311at2759"/>
<dbReference type="GO" id="GO:0030686">
    <property type="term" value="C:90S preribosome"/>
    <property type="evidence" value="ECO:0007669"/>
    <property type="project" value="TreeGrafter"/>
</dbReference>
<protein>
    <submittedName>
        <fullName evidence="2">Uncharacterized protein</fullName>
    </submittedName>
</protein>
<dbReference type="AlphaFoldDB" id="C4R5Y3"/>
<keyword evidence="3" id="KW-1185">Reference proteome</keyword>
<dbReference type="PANTHER" id="PTHR24030:SF0">
    <property type="entry name" value="PROTEIN CMSS1"/>
    <property type="match status" value="1"/>
</dbReference>
<evidence type="ECO:0000256" key="1">
    <source>
        <dbReference type="SAM" id="MobiDB-lite"/>
    </source>
</evidence>
<reference evidence="2 3" key="1">
    <citation type="journal article" date="2009" name="Nat. Biotechnol.">
        <title>Genome sequence of the recombinant protein production host Pichia pastoris.</title>
        <authorList>
            <person name="De Schutter K."/>
            <person name="Lin Y.C."/>
            <person name="Tiels P."/>
            <person name="Van Hecke A."/>
            <person name="Glinka S."/>
            <person name="Weber-Lehmann J."/>
            <person name="Rouze P."/>
            <person name="Van de Peer Y."/>
            <person name="Callewaert N."/>
        </authorList>
    </citation>
    <scope>NUCLEOTIDE SEQUENCE [LARGE SCALE GENOMIC DNA]</scope>
    <source>
        <strain evidence="3">GS115 / ATCC 20864</strain>
    </source>
</reference>
<dbReference type="HOGENOM" id="CLU_086112_0_0_1"/>
<evidence type="ECO:0000313" key="3">
    <source>
        <dbReference type="Proteomes" id="UP000000314"/>
    </source>
</evidence>
<feature type="compositionally biased region" description="Acidic residues" evidence="1">
    <location>
        <begin position="21"/>
        <end position="36"/>
    </location>
</feature>
<dbReference type="GO" id="GO:0005634">
    <property type="term" value="C:nucleus"/>
    <property type="evidence" value="ECO:0007669"/>
    <property type="project" value="TreeGrafter"/>
</dbReference>
<dbReference type="RefSeq" id="XP_002493148.1">
    <property type="nucleotide sequence ID" value="XM_002493103.1"/>
</dbReference>
<organism evidence="2 3">
    <name type="scientific">Komagataella phaffii (strain GS115 / ATCC 20864)</name>
    <name type="common">Yeast</name>
    <name type="synonym">Pichia pastoris</name>
    <dbReference type="NCBI Taxonomy" id="644223"/>
    <lineage>
        <taxon>Eukaryota</taxon>
        <taxon>Fungi</taxon>
        <taxon>Dikarya</taxon>
        <taxon>Ascomycota</taxon>
        <taxon>Saccharomycotina</taxon>
        <taxon>Pichiomycetes</taxon>
        <taxon>Pichiales</taxon>
        <taxon>Pichiaceae</taxon>
        <taxon>Komagataella</taxon>
    </lineage>
</organism>
<dbReference type="GeneID" id="8200264"/>
<accession>C4R5Y3</accession>
<gene>
    <name evidence="2" type="ordered locus">PAS_chr3_0910</name>
</gene>
<sequence>MSTLADDLDDGLEYAYNPSDNEVDEGVVVSEPEEEKIDGKGKRKRDQGSSKEKLKEKKKIKMQYDIEHKLNFSKEQPDVIVEELAKKIRQHNKDLSSLELSELYFSKDDFVYTGDYPHKRNLPGFSKFLKTTFPRVFGKSRRNTSKYVLVLSQSAIRCCDIHRATRDLPGSSLKLIKKNKMKNDIELIKRAKSHLLSSTTGRLIRLLEEEECTLTPDSISAIVVDSSYLDSKKISYWDDYKNIEVIKDLLKKNKSLKVYLY</sequence>
<dbReference type="InParanoid" id="C4R5Y3"/>
<dbReference type="eggNOG" id="KOG3089">
    <property type="taxonomic scope" value="Eukaryota"/>
</dbReference>
<dbReference type="PANTHER" id="PTHR24030">
    <property type="entry name" value="PROTEIN CMSS1"/>
    <property type="match status" value="1"/>
</dbReference>
<dbReference type="Pfam" id="PF14617">
    <property type="entry name" value="CMS1"/>
    <property type="match status" value="1"/>
</dbReference>
<feature type="region of interest" description="Disordered" evidence="1">
    <location>
        <begin position="1"/>
        <end position="54"/>
    </location>
</feature>
<feature type="compositionally biased region" description="Acidic residues" evidence="1">
    <location>
        <begin position="1"/>
        <end position="12"/>
    </location>
</feature>
<dbReference type="OMA" id="CVGTPAR"/>
<evidence type="ECO:0000313" key="2">
    <source>
        <dbReference type="EMBL" id="CAY70969.1"/>
    </source>
</evidence>
<dbReference type="InterPro" id="IPR032704">
    <property type="entry name" value="Cms1"/>
</dbReference>
<proteinExistence type="predicted"/>
<name>C4R5Y3_KOMPG</name>
<dbReference type="FunCoup" id="C4R5Y3">
    <property type="interactions" value="302"/>
</dbReference>
<dbReference type="KEGG" id="ppa:PAS_chr3_0910"/>